<evidence type="ECO:0000313" key="2">
    <source>
        <dbReference type="Proteomes" id="UP000240206"/>
    </source>
</evidence>
<dbReference type="InterPro" id="IPR018841">
    <property type="entry name" value="DUF2442"/>
</dbReference>
<evidence type="ECO:0000313" key="1">
    <source>
        <dbReference type="EMBL" id="PSI00359.1"/>
    </source>
</evidence>
<dbReference type="EMBL" id="PXVC01000148">
    <property type="protein sequence ID" value="PSI00359.1"/>
    <property type="molecule type" value="Genomic_DNA"/>
</dbReference>
<dbReference type="Pfam" id="PF10387">
    <property type="entry name" value="DUF2442"/>
    <property type="match status" value="1"/>
</dbReference>
<keyword evidence="2" id="KW-1185">Reference proteome</keyword>
<dbReference type="Proteomes" id="UP000240206">
    <property type="component" value="Unassembled WGS sequence"/>
</dbReference>
<dbReference type="Gene3D" id="3.30.2020.40">
    <property type="entry name" value="Uncharacterised protein PF10387, DUF2442"/>
    <property type="match status" value="1"/>
</dbReference>
<dbReference type="RefSeq" id="WP_106501073.1">
    <property type="nucleotide sequence ID" value="NZ_PXVC01000148.1"/>
</dbReference>
<sequence>MANPGEQVTDVALTEDRLIVDLADGRSISVPLAWFPRLLLATSQERENWEIAGAGFGIHWPDVDEDLSVEGLLRGAPAPQAKAKALVS</sequence>
<dbReference type="AlphaFoldDB" id="A0A2P7EB30"/>
<gene>
    <name evidence="1" type="ORF">C7K08_13590</name>
</gene>
<name>A0A2P7EB30_9SYNE</name>
<protein>
    <submittedName>
        <fullName evidence="1">DUF2442 domain-containing protein</fullName>
    </submittedName>
</protein>
<reference evidence="2" key="1">
    <citation type="submission" date="2018-03" db="EMBL/GenBank/DDBJ databases">
        <title>Ecological and genomic features of two cosmopolitan and abundant freshwater picocyanobacteria.</title>
        <authorList>
            <person name="Cabello-Yeves P.J."/>
            <person name="Picazo A."/>
            <person name="Camacho A."/>
            <person name="Callieri C."/>
            <person name="Rosselli R."/>
            <person name="Roda-Garcia J."/>
            <person name="Coutinho F.H."/>
            <person name="Rodriguez-Valera F."/>
        </authorList>
    </citation>
    <scope>NUCLEOTIDE SEQUENCE [LARGE SCALE GENOMIC DNA]</scope>
    <source>
        <strain evidence="2">Tous</strain>
    </source>
</reference>
<comment type="caution">
    <text evidence="1">The sequence shown here is derived from an EMBL/GenBank/DDBJ whole genome shotgun (WGS) entry which is preliminary data.</text>
</comment>
<organism evidence="1 2">
    <name type="scientific">Synechococcus lacustris str. Tous</name>
    <dbReference type="NCBI Taxonomy" id="1910958"/>
    <lineage>
        <taxon>Bacteria</taxon>
        <taxon>Bacillati</taxon>
        <taxon>Cyanobacteriota</taxon>
        <taxon>Cyanophyceae</taxon>
        <taxon>Synechococcales</taxon>
        <taxon>Synechococcaceae</taxon>
        <taxon>Synechococcus</taxon>
    </lineage>
</organism>
<proteinExistence type="predicted"/>
<accession>A0A2P7EB30</accession>